<comment type="caution">
    <text evidence="11">The sequence shown here is derived from an EMBL/GenBank/DDBJ whole genome shotgun (WGS) entry which is preliminary data.</text>
</comment>
<accession>A0ABV7ELQ9</accession>
<dbReference type="InterPro" id="IPR055348">
    <property type="entry name" value="DctQ"/>
</dbReference>
<feature type="domain" description="Tripartite ATP-independent periplasmic transporters DctQ component" evidence="10">
    <location>
        <begin position="22"/>
        <end position="155"/>
    </location>
</feature>
<evidence type="ECO:0000313" key="11">
    <source>
        <dbReference type="EMBL" id="MFC3103638.1"/>
    </source>
</evidence>
<sequence length="171" mass="18931">MRLIDIARGVLVFVSAVALAAMALHIGLDVASKYLFNAPLYGTIEIVKYVYMVAVTVLPLAAVAAAREHVIVEVFTQKLRARARNRLDVFAALVTLIYLGVFGWACLMGAWSAFQMGEYQDLYLFDLPTWPMRWVFLFGIVGMGLVVCVQLAELIGQRDRTDHGTDDDGSD</sequence>
<evidence type="ECO:0000256" key="1">
    <source>
        <dbReference type="ARBA" id="ARBA00004429"/>
    </source>
</evidence>
<evidence type="ECO:0000256" key="4">
    <source>
        <dbReference type="ARBA" id="ARBA00022519"/>
    </source>
</evidence>
<evidence type="ECO:0000256" key="9">
    <source>
        <dbReference type="RuleBase" id="RU369079"/>
    </source>
</evidence>
<comment type="similarity">
    <text evidence="8 9">Belongs to the TRAP transporter small permease family.</text>
</comment>
<keyword evidence="7 9" id="KW-0472">Membrane</keyword>
<reference evidence="12" key="1">
    <citation type="journal article" date="2019" name="Int. J. Syst. Evol. Microbiol.">
        <title>The Global Catalogue of Microorganisms (GCM) 10K type strain sequencing project: providing services to taxonomists for standard genome sequencing and annotation.</title>
        <authorList>
            <consortium name="The Broad Institute Genomics Platform"/>
            <consortium name="The Broad Institute Genome Sequencing Center for Infectious Disease"/>
            <person name="Wu L."/>
            <person name="Ma J."/>
        </authorList>
    </citation>
    <scope>NUCLEOTIDE SEQUENCE [LARGE SCALE GENOMIC DNA]</scope>
    <source>
        <strain evidence="12">KCTC 52640</strain>
    </source>
</reference>
<dbReference type="Pfam" id="PF04290">
    <property type="entry name" value="DctQ"/>
    <property type="match status" value="1"/>
</dbReference>
<comment type="function">
    <text evidence="9">Part of the tripartite ATP-independent periplasmic (TRAP) transport system.</text>
</comment>
<dbReference type="RefSeq" id="WP_380687856.1">
    <property type="nucleotide sequence ID" value="NZ_JBHRSS010000003.1"/>
</dbReference>
<feature type="transmembrane region" description="Helical" evidence="9">
    <location>
        <begin position="7"/>
        <end position="26"/>
    </location>
</feature>
<feature type="transmembrane region" description="Helical" evidence="9">
    <location>
        <begin position="134"/>
        <end position="152"/>
    </location>
</feature>
<feature type="transmembrane region" description="Helical" evidence="9">
    <location>
        <begin position="87"/>
        <end position="114"/>
    </location>
</feature>
<evidence type="ECO:0000256" key="2">
    <source>
        <dbReference type="ARBA" id="ARBA00022448"/>
    </source>
</evidence>
<evidence type="ECO:0000256" key="5">
    <source>
        <dbReference type="ARBA" id="ARBA00022692"/>
    </source>
</evidence>
<organism evidence="11 12">
    <name type="scientific">Salinisphaera aquimarina</name>
    <dbReference type="NCBI Taxonomy" id="2094031"/>
    <lineage>
        <taxon>Bacteria</taxon>
        <taxon>Pseudomonadati</taxon>
        <taxon>Pseudomonadota</taxon>
        <taxon>Gammaproteobacteria</taxon>
        <taxon>Salinisphaerales</taxon>
        <taxon>Salinisphaeraceae</taxon>
        <taxon>Salinisphaera</taxon>
    </lineage>
</organism>
<dbReference type="EMBL" id="JBHRSS010000003">
    <property type="protein sequence ID" value="MFC3103638.1"/>
    <property type="molecule type" value="Genomic_DNA"/>
</dbReference>
<evidence type="ECO:0000313" key="12">
    <source>
        <dbReference type="Proteomes" id="UP001595462"/>
    </source>
</evidence>
<keyword evidence="2 9" id="KW-0813">Transport</keyword>
<dbReference type="Proteomes" id="UP001595462">
    <property type="component" value="Unassembled WGS sequence"/>
</dbReference>
<protein>
    <recommendedName>
        <fullName evidence="9">TRAP transporter small permease protein</fullName>
    </recommendedName>
</protein>
<keyword evidence="5 9" id="KW-0812">Transmembrane</keyword>
<keyword evidence="3" id="KW-1003">Cell membrane</keyword>
<proteinExistence type="inferred from homology"/>
<dbReference type="PANTHER" id="PTHR35011">
    <property type="entry name" value="2,3-DIKETO-L-GULONATE TRAP TRANSPORTER SMALL PERMEASE PROTEIN YIAM"/>
    <property type="match status" value="1"/>
</dbReference>
<comment type="subunit">
    <text evidence="9">The complex comprises the extracytoplasmic solute receptor protein and the two transmembrane proteins.</text>
</comment>
<keyword evidence="12" id="KW-1185">Reference proteome</keyword>
<evidence type="ECO:0000256" key="6">
    <source>
        <dbReference type="ARBA" id="ARBA00022989"/>
    </source>
</evidence>
<dbReference type="PANTHER" id="PTHR35011:SF10">
    <property type="entry name" value="TRAP TRANSPORTER SMALL PERMEASE PROTEIN"/>
    <property type="match status" value="1"/>
</dbReference>
<evidence type="ECO:0000259" key="10">
    <source>
        <dbReference type="Pfam" id="PF04290"/>
    </source>
</evidence>
<keyword evidence="4 9" id="KW-0997">Cell inner membrane</keyword>
<evidence type="ECO:0000256" key="8">
    <source>
        <dbReference type="ARBA" id="ARBA00038436"/>
    </source>
</evidence>
<feature type="transmembrane region" description="Helical" evidence="9">
    <location>
        <begin position="46"/>
        <end position="66"/>
    </location>
</feature>
<name>A0ABV7ELQ9_9GAMM</name>
<keyword evidence="6 9" id="KW-1133">Transmembrane helix</keyword>
<gene>
    <name evidence="11" type="ORF">ACFOSU_07015</name>
</gene>
<comment type="subcellular location">
    <subcellularLocation>
        <location evidence="1 9">Cell inner membrane</location>
        <topology evidence="1 9">Multi-pass membrane protein</topology>
    </subcellularLocation>
</comment>
<evidence type="ECO:0000256" key="3">
    <source>
        <dbReference type="ARBA" id="ARBA00022475"/>
    </source>
</evidence>
<evidence type="ECO:0000256" key="7">
    <source>
        <dbReference type="ARBA" id="ARBA00023136"/>
    </source>
</evidence>
<dbReference type="InterPro" id="IPR007387">
    <property type="entry name" value="TRAP_DctQ"/>
</dbReference>